<evidence type="ECO:0000313" key="1">
    <source>
        <dbReference type="EMBL" id="KAJ7537291.1"/>
    </source>
</evidence>
<sequence length="684" mass="76626">MGMATEANGDKKLRTDCSTVGEVIREERVYPSEEFRASSWISSREQYDEMYRRSVDDPDAFWEKEAEQFFWKTKWDNSDGKMHSENFDLRKGPITIEWFKGGKTNICYNALDRHVKAGKGDAIAMYWEGNELEQNKKLSYKEVLDNVCQLSNFLRSVGVKKGDLVAVYLPMLAELPIAMLACARIGAIHTVIFGGFSAEALAQRLLASGAKVLITTSGYRRGHKVIRMKQIVEEALSRLLEEEGHSIETCLTLANDSAVKRQDVPWTARRDVWWQDVVPRYPTVSHLEWLDAEDPLFLLYTSGSTGTPKGIVHTTGGYMVYTAATFKYTFDYHEGEVYWCTADCGWITGHSYLTYGPFLNAATVLVFEGIPTYPNPNRWWDVIDKYNVNIFYTAPTAVRSLMRFGDAPVKAHHLKSLRLLGSVGEPINTNAWRWLHEVVGNGRCPIVDTWWQTETGGFLITPLPGAWSLKPGSATLPFFGVQPAIIDPEGNELSGEATGALCLKGSWPGVCRTILGDHERYEMAYFGHFKGYYFSGDGCRRDEDGYYWLTGRVDDVINVSGHRIGTAEVESALVSYPMCAEAAVVGYDHQVKGQGIYAFVALKDNTRNFDEIRQALITTVREQIGTFAAPDKIHFAPSLPKTTSGKIVRRILRKIAAKELDDLGDISTLANPEVVDQIIALTGN</sequence>
<proteinExistence type="predicted"/>
<organism evidence="1 2">
    <name type="scientific">Diphasiastrum complanatum</name>
    <name type="common">Issler's clubmoss</name>
    <name type="synonym">Lycopodium complanatum</name>
    <dbReference type="NCBI Taxonomy" id="34168"/>
    <lineage>
        <taxon>Eukaryota</taxon>
        <taxon>Viridiplantae</taxon>
        <taxon>Streptophyta</taxon>
        <taxon>Embryophyta</taxon>
        <taxon>Tracheophyta</taxon>
        <taxon>Lycopodiopsida</taxon>
        <taxon>Lycopodiales</taxon>
        <taxon>Lycopodiaceae</taxon>
        <taxon>Lycopodioideae</taxon>
        <taxon>Diphasiastrum</taxon>
    </lineage>
</organism>
<reference evidence="2" key="1">
    <citation type="journal article" date="2024" name="Proc. Natl. Acad. Sci. U.S.A.">
        <title>Extraordinary preservation of gene collinearity over three hundred million years revealed in homosporous lycophytes.</title>
        <authorList>
            <person name="Li C."/>
            <person name="Wickell D."/>
            <person name="Kuo L.Y."/>
            <person name="Chen X."/>
            <person name="Nie B."/>
            <person name="Liao X."/>
            <person name="Peng D."/>
            <person name="Ji J."/>
            <person name="Jenkins J."/>
            <person name="Williams M."/>
            <person name="Shu S."/>
            <person name="Plott C."/>
            <person name="Barry K."/>
            <person name="Rajasekar S."/>
            <person name="Grimwood J."/>
            <person name="Han X."/>
            <person name="Sun S."/>
            <person name="Hou Z."/>
            <person name="He W."/>
            <person name="Dai G."/>
            <person name="Sun C."/>
            <person name="Schmutz J."/>
            <person name="Leebens-Mack J.H."/>
            <person name="Li F.W."/>
            <person name="Wang L."/>
        </authorList>
    </citation>
    <scope>NUCLEOTIDE SEQUENCE [LARGE SCALE GENOMIC DNA]</scope>
    <source>
        <strain evidence="2">cv. PW_Plant_1</strain>
    </source>
</reference>
<dbReference type="Proteomes" id="UP001162992">
    <property type="component" value="Chromosome 12"/>
</dbReference>
<name>A0ACC2C5J1_DIPCM</name>
<gene>
    <name evidence="1" type="ORF">O6H91_12G106800</name>
</gene>
<evidence type="ECO:0000313" key="2">
    <source>
        <dbReference type="Proteomes" id="UP001162992"/>
    </source>
</evidence>
<keyword evidence="2" id="KW-1185">Reference proteome</keyword>
<protein>
    <submittedName>
        <fullName evidence="1">Uncharacterized protein</fullName>
    </submittedName>
</protein>
<accession>A0ACC2C5J1</accession>
<comment type="caution">
    <text evidence="1">The sequence shown here is derived from an EMBL/GenBank/DDBJ whole genome shotgun (WGS) entry which is preliminary data.</text>
</comment>
<dbReference type="EMBL" id="CM055103">
    <property type="protein sequence ID" value="KAJ7537291.1"/>
    <property type="molecule type" value="Genomic_DNA"/>
</dbReference>